<gene>
    <name evidence="3" type="ORF">D9Q98_003605</name>
</gene>
<organism evidence="3 4">
    <name type="scientific">Chlorella vulgaris</name>
    <name type="common">Green alga</name>
    <dbReference type="NCBI Taxonomy" id="3077"/>
    <lineage>
        <taxon>Eukaryota</taxon>
        <taxon>Viridiplantae</taxon>
        <taxon>Chlorophyta</taxon>
        <taxon>core chlorophytes</taxon>
        <taxon>Trebouxiophyceae</taxon>
        <taxon>Chlorellales</taxon>
        <taxon>Chlorellaceae</taxon>
        <taxon>Chlorella clade</taxon>
        <taxon>Chlorella</taxon>
    </lineage>
</organism>
<accession>A0A9D4YZ71</accession>
<dbReference type="OrthoDB" id="10642411at2759"/>
<evidence type="ECO:0000313" key="3">
    <source>
        <dbReference type="EMBL" id="KAI3433801.1"/>
    </source>
</evidence>
<comment type="caution">
    <text evidence="3">The sequence shown here is derived from an EMBL/GenBank/DDBJ whole genome shotgun (WGS) entry which is preliminary data.</text>
</comment>
<evidence type="ECO:0000313" key="4">
    <source>
        <dbReference type="Proteomes" id="UP001055712"/>
    </source>
</evidence>
<sequence length="244" mass="26235">MCPRSLLAHFQALQASGGAAIKPSKRSRAMQCRPSTPFALECALDSPCKDTMVHTPRKRMMPSLEFEAAPPAPKRQHLQQVTPGTWRQLTFQHNLAAAALPAALLQPIAEADPKAALSSPALASVRLLPHQPATPACSKELTAQTCADAVAAVADALAAVMPPPPLPLPADACAMAVRRPVARRLLFGADPAPAAAEPTTDDFLAALEQQGRERFAERWGFDTRLGQPLPDHPRFKWVLDETRT</sequence>
<dbReference type="AlphaFoldDB" id="A0A9D4YZ71"/>
<name>A0A9D4YZ71_CHLVU</name>
<dbReference type="GO" id="GO:0004861">
    <property type="term" value="F:cyclin-dependent protein serine/threonine kinase inhibitor activity"/>
    <property type="evidence" value="ECO:0007669"/>
    <property type="project" value="InterPro"/>
</dbReference>
<dbReference type="EMBL" id="SIDB01000004">
    <property type="protein sequence ID" value="KAI3433801.1"/>
    <property type="molecule type" value="Genomic_DNA"/>
</dbReference>
<dbReference type="GO" id="GO:0051726">
    <property type="term" value="P:regulation of cell cycle"/>
    <property type="evidence" value="ECO:0007669"/>
    <property type="project" value="InterPro"/>
</dbReference>
<evidence type="ECO:0000259" key="2">
    <source>
        <dbReference type="Pfam" id="PF02234"/>
    </source>
</evidence>
<dbReference type="InterPro" id="IPR003175">
    <property type="entry name" value="CDI_dom"/>
</dbReference>
<dbReference type="Gene3D" id="4.10.365.10">
    <property type="entry name" value="p27"/>
    <property type="match status" value="1"/>
</dbReference>
<dbReference type="InterPro" id="IPR044898">
    <property type="entry name" value="CDI_dom_sf"/>
</dbReference>
<reference evidence="3" key="2">
    <citation type="submission" date="2020-11" db="EMBL/GenBank/DDBJ databases">
        <authorList>
            <person name="Cecchin M."/>
            <person name="Marcolungo L."/>
            <person name="Rossato M."/>
            <person name="Girolomoni L."/>
            <person name="Cosentino E."/>
            <person name="Cuine S."/>
            <person name="Li-Beisson Y."/>
            <person name="Delledonne M."/>
            <person name="Ballottari M."/>
        </authorList>
    </citation>
    <scope>NUCLEOTIDE SEQUENCE</scope>
    <source>
        <strain evidence="3">211/11P</strain>
        <tissue evidence="3">Whole cell</tissue>
    </source>
</reference>
<keyword evidence="4" id="KW-1185">Reference proteome</keyword>
<dbReference type="Proteomes" id="UP001055712">
    <property type="component" value="Unassembled WGS sequence"/>
</dbReference>
<proteinExistence type="predicted"/>
<evidence type="ECO:0000256" key="1">
    <source>
        <dbReference type="ARBA" id="ARBA00023013"/>
    </source>
</evidence>
<feature type="domain" description="Cyclin-dependent kinase inhibitor" evidence="2">
    <location>
        <begin position="200"/>
        <end position="238"/>
    </location>
</feature>
<dbReference type="Pfam" id="PF02234">
    <property type="entry name" value="CDI"/>
    <property type="match status" value="1"/>
</dbReference>
<dbReference type="GO" id="GO:0005634">
    <property type="term" value="C:nucleus"/>
    <property type="evidence" value="ECO:0007669"/>
    <property type="project" value="InterPro"/>
</dbReference>
<keyword evidence="1" id="KW-0649">Protein kinase inhibitor</keyword>
<protein>
    <recommendedName>
        <fullName evidence="2">Cyclin-dependent kinase inhibitor domain-containing protein</fullName>
    </recommendedName>
</protein>
<reference evidence="3" key="1">
    <citation type="journal article" date="2019" name="Plant J.">
        <title>Chlorella vulgaris genome assembly and annotation reveals the molecular basis for metabolic acclimation to high light conditions.</title>
        <authorList>
            <person name="Cecchin M."/>
            <person name="Marcolungo L."/>
            <person name="Rossato M."/>
            <person name="Girolomoni L."/>
            <person name="Cosentino E."/>
            <person name="Cuine S."/>
            <person name="Li-Beisson Y."/>
            <person name="Delledonne M."/>
            <person name="Ballottari M."/>
        </authorList>
    </citation>
    <scope>NUCLEOTIDE SEQUENCE</scope>
    <source>
        <strain evidence="3">211/11P</strain>
    </source>
</reference>